<dbReference type="PROSITE" id="PS51089">
    <property type="entry name" value="HP"/>
    <property type="match status" value="1"/>
</dbReference>
<keyword evidence="6" id="KW-0472">Membrane</keyword>
<dbReference type="SMART" id="SM00262">
    <property type="entry name" value="GEL"/>
    <property type="match status" value="4"/>
</dbReference>
<dbReference type="SUPFAM" id="SSF47050">
    <property type="entry name" value="VHP, Villin headpiece domain"/>
    <property type="match status" value="1"/>
</dbReference>
<dbReference type="CDD" id="cd11289">
    <property type="entry name" value="gelsolin_S2_like"/>
    <property type="match status" value="1"/>
</dbReference>
<keyword evidence="7" id="KW-0009">Actin-binding</keyword>
<dbReference type="CDD" id="cd11288">
    <property type="entry name" value="gelsolin_S5_like"/>
    <property type="match status" value="1"/>
</dbReference>
<dbReference type="InterPro" id="IPR007123">
    <property type="entry name" value="Gelsolin-like_dom"/>
</dbReference>
<keyword evidence="8" id="KW-0206">Cytoskeleton</keyword>
<dbReference type="PANTHER" id="PTHR11977">
    <property type="entry name" value="VILLIN"/>
    <property type="match status" value="1"/>
</dbReference>
<dbReference type="GO" id="GO:0015629">
    <property type="term" value="C:actin cytoskeleton"/>
    <property type="evidence" value="ECO:0007669"/>
    <property type="project" value="TreeGrafter"/>
</dbReference>
<dbReference type="Pfam" id="PF02209">
    <property type="entry name" value="VHP"/>
    <property type="match status" value="1"/>
</dbReference>
<dbReference type="InterPro" id="IPR029006">
    <property type="entry name" value="ADF-H/Gelsolin-like_dom_sf"/>
</dbReference>
<comment type="subcellular location">
    <subcellularLocation>
        <location evidence="2">Cytoplasm</location>
        <location evidence="2">Cytoskeleton</location>
    </subcellularLocation>
    <subcellularLocation>
        <location evidence="1">Membrane</location>
        <topology evidence="1">Peripheral membrane protein</topology>
    </subcellularLocation>
</comment>
<dbReference type="FunFam" id="3.40.20.10:FF:000016">
    <property type="entry name" value="supervillin isoform X2"/>
    <property type="match status" value="1"/>
</dbReference>
<dbReference type="EMBL" id="CM004477">
    <property type="protein sequence ID" value="OCT73914.1"/>
    <property type="molecule type" value="Genomic_DNA"/>
</dbReference>
<dbReference type="GO" id="GO:0005737">
    <property type="term" value="C:cytoplasm"/>
    <property type="evidence" value="ECO:0007669"/>
    <property type="project" value="TreeGrafter"/>
</dbReference>
<dbReference type="Gene3D" id="3.40.20.10">
    <property type="entry name" value="Severin"/>
    <property type="match status" value="5"/>
</dbReference>
<evidence type="ECO:0000259" key="9">
    <source>
        <dbReference type="PROSITE" id="PS51089"/>
    </source>
</evidence>
<dbReference type="FunFam" id="1.10.950.10:FF:000003">
    <property type="entry name" value="supervillin isoform X2"/>
    <property type="match status" value="1"/>
</dbReference>
<evidence type="ECO:0000256" key="1">
    <source>
        <dbReference type="ARBA" id="ARBA00004170"/>
    </source>
</evidence>
<feature type="domain" description="HP" evidence="9">
    <location>
        <begin position="925"/>
        <end position="988"/>
    </location>
</feature>
<evidence type="ECO:0000256" key="3">
    <source>
        <dbReference type="ARBA" id="ARBA00008418"/>
    </source>
</evidence>
<dbReference type="InterPro" id="IPR007122">
    <property type="entry name" value="Villin/Gelsolin"/>
</dbReference>
<dbReference type="Gene3D" id="1.10.950.10">
    <property type="entry name" value="Villin headpiece domain"/>
    <property type="match status" value="1"/>
</dbReference>
<dbReference type="SMART" id="SM00153">
    <property type="entry name" value="VHP"/>
    <property type="match status" value="1"/>
</dbReference>
<comment type="similarity">
    <text evidence="3">Belongs to the villin/gelsolin family.</text>
</comment>
<dbReference type="GO" id="GO:0051014">
    <property type="term" value="P:actin filament severing"/>
    <property type="evidence" value="ECO:0007669"/>
    <property type="project" value="TreeGrafter"/>
</dbReference>
<organism evidence="10 11">
    <name type="scientific">Xenopus laevis</name>
    <name type="common">African clawed frog</name>
    <dbReference type="NCBI Taxonomy" id="8355"/>
    <lineage>
        <taxon>Eukaryota</taxon>
        <taxon>Metazoa</taxon>
        <taxon>Chordata</taxon>
        <taxon>Craniata</taxon>
        <taxon>Vertebrata</taxon>
        <taxon>Euteleostomi</taxon>
        <taxon>Amphibia</taxon>
        <taxon>Batrachia</taxon>
        <taxon>Anura</taxon>
        <taxon>Pipoidea</taxon>
        <taxon>Pipidae</taxon>
        <taxon>Xenopodinae</taxon>
        <taxon>Xenopus</taxon>
        <taxon>Xenopus</taxon>
    </lineage>
</organism>
<evidence type="ECO:0000256" key="7">
    <source>
        <dbReference type="ARBA" id="ARBA00023203"/>
    </source>
</evidence>
<dbReference type="Proteomes" id="UP000694892">
    <property type="component" value="Chromosome 6S"/>
</dbReference>
<dbReference type="PRINTS" id="PR00597">
    <property type="entry name" value="GELSOLIN"/>
</dbReference>
<gene>
    <name evidence="10" type="ORF">XELAEV_180328792mg</name>
</gene>
<dbReference type="SUPFAM" id="SSF55753">
    <property type="entry name" value="Actin depolymerizing proteins"/>
    <property type="match status" value="5"/>
</dbReference>
<dbReference type="OMA" id="HFPHERI"/>
<dbReference type="GO" id="GO:0005546">
    <property type="term" value="F:phosphatidylinositol-4,5-bisphosphate binding"/>
    <property type="evidence" value="ECO:0007669"/>
    <property type="project" value="TreeGrafter"/>
</dbReference>
<dbReference type="GO" id="GO:0008154">
    <property type="term" value="P:actin polymerization or depolymerization"/>
    <property type="evidence" value="ECO:0007669"/>
    <property type="project" value="TreeGrafter"/>
</dbReference>
<evidence type="ECO:0000256" key="8">
    <source>
        <dbReference type="ARBA" id="ARBA00023212"/>
    </source>
</evidence>
<feature type="non-terminal residue" evidence="10">
    <location>
        <position position="1"/>
    </location>
</feature>
<sequence>LASPTAITPVASPMSLKFKTTPISKPLEEIEARPDMNLESDRKLDKLESFLGKLHNRVGGLQETTLSVTGKTVKEVMKVDDDEMFGRFYRPFEFSTAHVPFDFEDDFDLLFSSELPKLTSAVAEHKRAVRPSRRVQASGNPLKMLAARDDILQEYTETRLNVAFMESKRMKVEKMSKNSNFSEVALAGLASKENFSSVSLRSVNMTEQHSNNSAVPYKKLMLIQIKGRRHVQSRLVEPRASSLNSGDCFLLVTPHYCFLWAGEFANVIEKAKASELASIIQTKRELGCRASYVQTIEEGINTHTHGSKDFWKLLNGQTESQAAGTPEEDEKYENAVIETNCIYRLLEDKLVPVDEFWGKVPKCSLLESKEVLVFDFGSEVYVWHGKEVTLAQRKVAFQLAKHLWNGPFDYENCDINPLDPGECNSLIPRKGHGRPDWAIFGRLTEHNETILFKEKFLDWTEMKKPNEKILCEAQPKEEPETDVKPYDVMLMVPVPQKSVGTVLDGLNIGRGYGLIEGDDCRQYEISTVSVDVWHILEFDYSRLPKLSIGQFHEGDAYVVKWKYFVSTTVGQRQKTEHVRIAGKEKCSYFFWQGRHSTVSEKGTSALMTVELDEERGAQVQVLQGKEPPCFLQCFQGGMIVHAGRREEEEENTQSDWRLYCVRGEVPVEGNLMEAACHCISLRSRTSMILLSINKALIYLWHGCKAQMHTREVGRTAANKIKEGCPLEAGLHSSSKVTIYECDEGSEPPAFWDALGRRDRKAYDCMLQDPGKFNFTPRLFSLSSSSGEFTASEILYPSRHPNVVNSMPFLQEDLYAASQPALFLVDNHHEVYLWQGWWPSENIITGSARIRWDSDRKSAMETVLRYCKGKNIKKPPKSYLIHAGLEPLTFTNMFPSWDHREDIAQITEKDADVSNQIILVEDVLAKLCKRIYPLADLLARPLPEGVDPLKLELYLSDKDFEVALEMTREEYNALPPWKQVNTKKAKGLF</sequence>
<dbReference type="GO" id="GO:0051015">
    <property type="term" value="F:actin filament binding"/>
    <property type="evidence" value="ECO:0007669"/>
    <property type="project" value="InterPro"/>
</dbReference>
<dbReference type="AlphaFoldDB" id="A0A974CIH8"/>
<dbReference type="InterPro" id="IPR003128">
    <property type="entry name" value="Villin_headpiece"/>
</dbReference>
<dbReference type="CDD" id="cd11280">
    <property type="entry name" value="gelsolin_like"/>
    <property type="match status" value="1"/>
</dbReference>
<accession>A0A974CIH8</accession>
<evidence type="ECO:0000313" key="11">
    <source>
        <dbReference type="Proteomes" id="UP000694892"/>
    </source>
</evidence>
<dbReference type="InterPro" id="IPR036886">
    <property type="entry name" value="Villin_headpiece_dom_sf"/>
</dbReference>
<name>A0A974CIH8_XENLA</name>
<keyword evidence="4" id="KW-0963">Cytoplasm</keyword>
<dbReference type="PANTHER" id="PTHR11977:SF45">
    <property type="entry name" value="SUPERVILLIN"/>
    <property type="match status" value="1"/>
</dbReference>
<dbReference type="Pfam" id="PF00626">
    <property type="entry name" value="Gelsolin"/>
    <property type="match status" value="2"/>
</dbReference>
<evidence type="ECO:0000256" key="4">
    <source>
        <dbReference type="ARBA" id="ARBA00022490"/>
    </source>
</evidence>
<evidence type="ECO:0000256" key="2">
    <source>
        <dbReference type="ARBA" id="ARBA00004245"/>
    </source>
</evidence>
<evidence type="ECO:0000256" key="5">
    <source>
        <dbReference type="ARBA" id="ARBA00022737"/>
    </source>
</evidence>
<keyword evidence="5" id="KW-0677">Repeat</keyword>
<dbReference type="GO" id="GO:0051016">
    <property type="term" value="P:barbed-end actin filament capping"/>
    <property type="evidence" value="ECO:0007669"/>
    <property type="project" value="TreeGrafter"/>
</dbReference>
<evidence type="ECO:0000313" key="10">
    <source>
        <dbReference type="EMBL" id="OCT73914.1"/>
    </source>
</evidence>
<dbReference type="CDD" id="cd11293">
    <property type="entry name" value="gelsolin_S4_like"/>
    <property type="match status" value="1"/>
</dbReference>
<reference evidence="11" key="1">
    <citation type="journal article" date="2016" name="Nature">
        <title>Genome evolution in the allotetraploid frog Xenopus laevis.</title>
        <authorList>
            <person name="Session A.M."/>
            <person name="Uno Y."/>
            <person name="Kwon T."/>
            <person name="Chapman J.A."/>
            <person name="Toyoda A."/>
            <person name="Takahashi S."/>
            <person name="Fukui A."/>
            <person name="Hikosaka A."/>
            <person name="Suzuki A."/>
            <person name="Kondo M."/>
            <person name="van Heeringen S.J."/>
            <person name="Quigley I."/>
            <person name="Heinz S."/>
            <person name="Ogino H."/>
            <person name="Ochi H."/>
            <person name="Hellsten U."/>
            <person name="Lyons J.B."/>
            <person name="Simakov O."/>
            <person name="Putnam N."/>
            <person name="Stites J."/>
            <person name="Kuroki Y."/>
            <person name="Tanaka T."/>
            <person name="Michiue T."/>
            <person name="Watanabe M."/>
            <person name="Bogdanovic O."/>
            <person name="Lister R."/>
            <person name="Georgiou G."/>
            <person name="Paranjpe S.S."/>
            <person name="van Kruijsbergen I."/>
            <person name="Shu S."/>
            <person name="Carlson J."/>
            <person name="Kinoshita T."/>
            <person name="Ohta Y."/>
            <person name="Mawaribuchi S."/>
            <person name="Jenkins J."/>
            <person name="Grimwood J."/>
            <person name="Schmutz J."/>
            <person name="Mitros T."/>
            <person name="Mozaffari S.V."/>
            <person name="Suzuki Y."/>
            <person name="Haramoto Y."/>
            <person name="Yamamoto T.S."/>
            <person name="Takagi C."/>
            <person name="Heald R."/>
            <person name="Miller K."/>
            <person name="Haudenschild C."/>
            <person name="Kitzman J."/>
            <person name="Nakayama T."/>
            <person name="Izutsu Y."/>
            <person name="Robert J."/>
            <person name="Fortriede J."/>
            <person name="Burns K."/>
            <person name="Lotay V."/>
            <person name="Karimi K."/>
            <person name="Yasuoka Y."/>
            <person name="Dichmann D.S."/>
            <person name="Flajnik M.F."/>
            <person name="Houston D.W."/>
            <person name="Shendure J."/>
            <person name="DuPasquier L."/>
            <person name="Vize P.D."/>
            <person name="Zorn A.M."/>
            <person name="Ito M."/>
            <person name="Marcotte E.M."/>
            <person name="Wallingford J.B."/>
            <person name="Ito Y."/>
            <person name="Asashima M."/>
            <person name="Ueno N."/>
            <person name="Matsuda Y."/>
            <person name="Veenstra G.J."/>
            <person name="Fujiyama A."/>
            <person name="Harland R.M."/>
            <person name="Taira M."/>
            <person name="Rokhsar D.S."/>
        </authorList>
    </citation>
    <scope>NUCLEOTIDE SEQUENCE [LARGE SCALE GENOMIC DNA]</scope>
    <source>
        <strain evidence="11">J</strain>
    </source>
</reference>
<protein>
    <recommendedName>
        <fullName evidence="9">HP domain-containing protein</fullName>
    </recommendedName>
</protein>
<proteinExistence type="inferred from homology"/>
<dbReference type="GO" id="GO:0016020">
    <property type="term" value="C:membrane"/>
    <property type="evidence" value="ECO:0007669"/>
    <property type="project" value="UniProtKB-SubCell"/>
</dbReference>
<evidence type="ECO:0000256" key="6">
    <source>
        <dbReference type="ARBA" id="ARBA00023136"/>
    </source>
</evidence>